<dbReference type="GO" id="GO:0003677">
    <property type="term" value="F:DNA binding"/>
    <property type="evidence" value="ECO:0007669"/>
    <property type="project" value="InterPro"/>
</dbReference>
<dbReference type="EMBL" id="CP015145">
    <property type="protein sequence ID" value="AMX19442.1"/>
    <property type="molecule type" value="Genomic_DNA"/>
</dbReference>
<evidence type="ECO:0000256" key="1">
    <source>
        <dbReference type="ARBA" id="ARBA00011541"/>
    </source>
</evidence>
<dbReference type="SUPFAM" id="SSF56672">
    <property type="entry name" value="DNA/RNA polymerases"/>
    <property type="match status" value="1"/>
</dbReference>
<name>A0AB33BEU1_ACIPI</name>
<organism evidence="3 4">
    <name type="scientific">Acinetobacter pittii</name>
    <name type="common">Acinetobacter genomosp. 3</name>
    <dbReference type="NCBI Taxonomy" id="48296"/>
    <lineage>
        <taxon>Bacteria</taxon>
        <taxon>Pseudomonadati</taxon>
        <taxon>Pseudomonadota</taxon>
        <taxon>Gammaproteobacteria</taxon>
        <taxon>Moraxellales</taxon>
        <taxon>Moraxellaceae</taxon>
        <taxon>Acinetobacter</taxon>
        <taxon>Acinetobacter calcoaceticus/baumannii complex</taxon>
    </lineage>
</organism>
<comment type="subunit">
    <text evidence="1">Single-chain monomer with multiple functions.</text>
</comment>
<dbReference type="GO" id="GO:0003887">
    <property type="term" value="F:DNA-directed DNA polymerase activity"/>
    <property type="evidence" value="ECO:0007669"/>
    <property type="project" value="InterPro"/>
</dbReference>
<dbReference type="PANTHER" id="PTHR10133">
    <property type="entry name" value="DNA POLYMERASE I"/>
    <property type="match status" value="1"/>
</dbReference>
<dbReference type="Gene3D" id="1.10.150.20">
    <property type="entry name" value="5' to 3' exonuclease, C-terminal subdomain"/>
    <property type="match status" value="1"/>
</dbReference>
<dbReference type="GO" id="GO:0006261">
    <property type="term" value="P:DNA-templated DNA replication"/>
    <property type="evidence" value="ECO:0007669"/>
    <property type="project" value="InterPro"/>
</dbReference>
<proteinExistence type="predicted"/>
<protein>
    <submittedName>
        <fullName evidence="3">DNA polymerase I, thermostable</fullName>
    </submittedName>
</protein>
<evidence type="ECO:0000259" key="2">
    <source>
        <dbReference type="SMART" id="SM00482"/>
    </source>
</evidence>
<reference evidence="3 4" key="1">
    <citation type="submission" date="2016-04" db="EMBL/GenBank/DDBJ databases">
        <title>Complete genome sequencing of OXA-72 bearing Acinetobacter pittii strain IEC338SC.</title>
        <authorList>
            <person name="Brasiliense D.M."/>
            <person name="Lima K.V."/>
            <person name="Souza C.O."/>
            <person name="Dutra L.G."/>
            <person name="Mamizuka E.M."/>
            <person name="Perez-Chaparro P.J."/>
            <person name="McCulloch J.A."/>
        </authorList>
    </citation>
    <scope>NUCLEOTIDE SEQUENCE [LARGE SCALE GENOMIC DNA]</scope>
    <source>
        <strain evidence="3 4">IEC338SC</strain>
    </source>
</reference>
<accession>A0AB33BEU1</accession>
<gene>
    <name evidence="3" type="primary">polA_2</name>
    <name evidence="3" type="ORF">IEC338SC_2312</name>
</gene>
<feature type="domain" description="DNA-directed DNA polymerase family A palm" evidence="2">
    <location>
        <begin position="292"/>
        <end position="482"/>
    </location>
</feature>
<sequence length="516" mass="59803">MIDTKVFLFLKSYSGLGINRYFLLEQNELVEVDAQTIVNQTCYLICHDYWLIAYSIFKEVGFLPCKIIDLDEFQVMISGEKSERKARDTKDFTRRLNLENVDIELNKAYMSIFNRSSDFNKEVYQKFAVFLSFYWEVLRAQALERDELDRFLNIEVSVSNIMYQAMAKGLLIDKVRLSEFKKEIDHDFFMALKSFSSKYDVPLEVPNDRDVIDYLEPQGVDCNNFDISYILRFVPLNNNYAPELLELYKLNNTRMILNGITISQERIYPIADIFGSITSRIYLKDPSIQNISKKYRSLLKPNHGRKFIYIDYDQYEVGIMAALSKDQELADLYAQPDMYEAIAVQLFSKEGKRKDAKKLFLSYSYGMKTKSLIDAAYALGAERAKAKLVFKKFNQFEAWKETIQKTFLANKKIGTVLGNYLRISHENETLSEQEKRVAVSQVVQGTASLIFKKTLIEVSKIPDAQIILPMHDAILLEVSCDFDESQVVSVFKNVLSKHFNNEIVGKASLDNFFINI</sequence>
<evidence type="ECO:0000313" key="3">
    <source>
        <dbReference type="EMBL" id="AMX19442.1"/>
    </source>
</evidence>
<evidence type="ECO:0000313" key="4">
    <source>
        <dbReference type="Proteomes" id="UP000076152"/>
    </source>
</evidence>
<dbReference type="InterPro" id="IPR001098">
    <property type="entry name" value="DNA-dir_DNA_pol_A_palm_dom"/>
</dbReference>
<dbReference type="InterPro" id="IPR043502">
    <property type="entry name" value="DNA/RNA_pol_sf"/>
</dbReference>
<dbReference type="InterPro" id="IPR002298">
    <property type="entry name" value="DNA_polymerase_A"/>
</dbReference>
<dbReference type="Gene3D" id="3.30.70.370">
    <property type="match status" value="1"/>
</dbReference>
<dbReference type="AlphaFoldDB" id="A0AB33BEU1"/>
<dbReference type="SMART" id="SM00482">
    <property type="entry name" value="POLAc"/>
    <property type="match status" value="1"/>
</dbReference>
<dbReference type="PANTHER" id="PTHR10133:SF62">
    <property type="entry name" value="DNA POLYMERASE THETA"/>
    <property type="match status" value="1"/>
</dbReference>
<dbReference type="Pfam" id="PF00476">
    <property type="entry name" value="DNA_pol_A"/>
    <property type="match status" value="1"/>
</dbReference>
<dbReference type="GO" id="GO:0006302">
    <property type="term" value="P:double-strand break repair"/>
    <property type="evidence" value="ECO:0007669"/>
    <property type="project" value="TreeGrafter"/>
</dbReference>
<dbReference type="Proteomes" id="UP000076152">
    <property type="component" value="Chromosome"/>
</dbReference>